<comment type="caution">
    <text evidence="2">The sequence shown here is derived from an EMBL/GenBank/DDBJ whole genome shotgun (WGS) entry which is preliminary data.</text>
</comment>
<evidence type="ECO:0000256" key="1">
    <source>
        <dbReference type="SAM" id="MobiDB-lite"/>
    </source>
</evidence>
<dbReference type="AlphaFoldDB" id="A0A4U8UZC9"/>
<name>A0A4U8UZC9_STECR</name>
<accession>A0A4U8UZC9</accession>
<proteinExistence type="predicted"/>
<sequence>MCHRHAVSVVLKQQRLREIAKVHLRTQPSKCHATQVQRGRARITRGWTSRQPKRKKRRDKHADTESTYKDSIRMERTVSKRQLPAQTHFSPNRTIYNIINVMFKTSS</sequence>
<organism evidence="2 3">
    <name type="scientific">Steinernema carpocapsae</name>
    <name type="common">Entomopathogenic nematode</name>
    <dbReference type="NCBI Taxonomy" id="34508"/>
    <lineage>
        <taxon>Eukaryota</taxon>
        <taxon>Metazoa</taxon>
        <taxon>Ecdysozoa</taxon>
        <taxon>Nematoda</taxon>
        <taxon>Chromadorea</taxon>
        <taxon>Rhabditida</taxon>
        <taxon>Tylenchina</taxon>
        <taxon>Panagrolaimomorpha</taxon>
        <taxon>Strongyloidoidea</taxon>
        <taxon>Steinernematidae</taxon>
        <taxon>Steinernema</taxon>
    </lineage>
</organism>
<evidence type="ECO:0000313" key="3">
    <source>
        <dbReference type="Proteomes" id="UP000298663"/>
    </source>
</evidence>
<feature type="region of interest" description="Disordered" evidence="1">
    <location>
        <begin position="29"/>
        <end position="70"/>
    </location>
</feature>
<keyword evidence="3" id="KW-1185">Reference proteome</keyword>
<dbReference type="EMBL" id="AZBU02000001">
    <property type="protein sequence ID" value="TMS38926.1"/>
    <property type="molecule type" value="Genomic_DNA"/>
</dbReference>
<reference evidence="2 3" key="2">
    <citation type="journal article" date="2019" name="G3 (Bethesda)">
        <title>Hybrid Assembly of the Genome of the Entomopathogenic Nematode Steinernema carpocapsae Identifies the X-Chromosome.</title>
        <authorList>
            <person name="Serra L."/>
            <person name="Macchietto M."/>
            <person name="Macias-Munoz A."/>
            <person name="McGill C.J."/>
            <person name="Rodriguez I.M."/>
            <person name="Rodriguez B."/>
            <person name="Murad R."/>
            <person name="Mortazavi A."/>
        </authorList>
    </citation>
    <scope>NUCLEOTIDE SEQUENCE [LARGE SCALE GENOMIC DNA]</scope>
    <source>
        <strain evidence="2 3">ALL</strain>
    </source>
</reference>
<gene>
    <name evidence="2" type="ORF">L596_005548</name>
</gene>
<reference evidence="2 3" key="1">
    <citation type="journal article" date="2015" name="Genome Biol.">
        <title>Comparative genomics of Steinernema reveals deeply conserved gene regulatory networks.</title>
        <authorList>
            <person name="Dillman A.R."/>
            <person name="Macchietto M."/>
            <person name="Porter C.F."/>
            <person name="Rogers A."/>
            <person name="Williams B."/>
            <person name="Antoshechkin I."/>
            <person name="Lee M.M."/>
            <person name="Goodwin Z."/>
            <person name="Lu X."/>
            <person name="Lewis E.E."/>
            <person name="Goodrich-Blair H."/>
            <person name="Stock S.P."/>
            <person name="Adams B.J."/>
            <person name="Sternberg P.W."/>
            <person name="Mortazavi A."/>
        </authorList>
    </citation>
    <scope>NUCLEOTIDE SEQUENCE [LARGE SCALE GENOMIC DNA]</scope>
    <source>
        <strain evidence="2 3">ALL</strain>
    </source>
</reference>
<protein>
    <submittedName>
        <fullName evidence="2">Uncharacterized protein</fullName>
    </submittedName>
</protein>
<evidence type="ECO:0000313" key="2">
    <source>
        <dbReference type="EMBL" id="TMS38926.1"/>
    </source>
</evidence>
<dbReference type="Proteomes" id="UP000298663">
    <property type="component" value="Unassembled WGS sequence"/>
</dbReference>
<feature type="compositionally biased region" description="Basic and acidic residues" evidence="1">
    <location>
        <begin position="60"/>
        <end position="70"/>
    </location>
</feature>